<feature type="transmembrane region" description="Helical" evidence="5">
    <location>
        <begin position="161"/>
        <end position="182"/>
    </location>
</feature>
<dbReference type="GO" id="GO:0016765">
    <property type="term" value="F:transferase activity, transferring alkyl or aryl (other than methyl) groups"/>
    <property type="evidence" value="ECO:0007669"/>
    <property type="project" value="InterPro"/>
</dbReference>
<sequence>MFSLLRRHLYTLFLFTYSDMKTILLPITVFASVAAPAQSPQGLLLGVFWTWLHQLHANLSNQYKALEEDKMNKPWRPLPAHRVTPRQAELLRWTLIPLTIGFSTIGGPHAIAASIWLATALVIYEQPSVSGHWLGKNILNCAGYIGFEYGATAMLGEGRPLSASAVLLLLCSGLVILTTIHAQDFADIAGDSALGRVTFPIRAPALSRAFIYLGIPLLSLALSVAWDMFWAARVLFLALGSAVAWRFYAFRTISQDARSYVLYNVWLFSVHLLPATQRHWM</sequence>
<feature type="transmembrane region" description="Helical" evidence="5">
    <location>
        <begin position="203"/>
        <end position="222"/>
    </location>
</feature>
<dbReference type="GO" id="GO:0016020">
    <property type="term" value="C:membrane"/>
    <property type="evidence" value="ECO:0007669"/>
    <property type="project" value="UniProtKB-SubCell"/>
</dbReference>
<dbReference type="Pfam" id="PF01040">
    <property type="entry name" value="UbiA"/>
    <property type="match status" value="1"/>
</dbReference>
<keyword evidence="2 5" id="KW-0812">Transmembrane</keyword>
<dbReference type="CDD" id="cd13965">
    <property type="entry name" value="PT_UbiA_3"/>
    <property type="match status" value="1"/>
</dbReference>
<dbReference type="eggNOG" id="ENOG502SNAR">
    <property type="taxonomic scope" value="Eukaryota"/>
</dbReference>
<dbReference type="GeneID" id="9588861"/>
<keyword evidence="4 5" id="KW-0472">Membrane</keyword>
<dbReference type="InParanoid" id="D8QLX8"/>
<accession>D8QLX8</accession>
<evidence type="ECO:0000256" key="2">
    <source>
        <dbReference type="ARBA" id="ARBA00022692"/>
    </source>
</evidence>
<dbReference type="PANTHER" id="PTHR42723:SF1">
    <property type="entry name" value="CHLOROPHYLL SYNTHASE, CHLOROPLASTIC"/>
    <property type="match status" value="1"/>
</dbReference>
<evidence type="ECO:0000256" key="3">
    <source>
        <dbReference type="ARBA" id="ARBA00022989"/>
    </source>
</evidence>
<dbReference type="EMBL" id="GL377319">
    <property type="protein sequence ID" value="EFI91186.1"/>
    <property type="molecule type" value="Genomic_DNA"/>
</dbReference>
<evidence type="ECO:0000256" key="4">
    <source>
        <dbReference type="ARBA" id="ARBA00023136"/>
    </source>
</evidence>
<protein>
    <recommendedName>
        <fullName evidence="8">UbiA prenyltransferase</fullName>
    </recommendedName>
</protein>
<feature type="transmembrane region" description="Helical" evidence="5">
    <location>
        <begin position="228"/>
        <end position="248"/>
    </location>
</feature>
<dbReference type="InterPro" id="IPR000537">
    <property type="entry name" value="UbiA_prenyltransferase"/>
</dbReference>
<dbReference type="HOGENOM" id="CLU_063928_0_0_1"/>
<comment type="subcellular location">
    <subcellularLocation>
        <location evidence="1">Membrane</location>
        <topology evidence="1">Multi-pass membrane protein</topology>
    </subcellularLocation>
</comment>
<dbReference type="VEuPathDB" id="FungiDB:SCHCODRAFT_02642214"/>
<dbReference type="AlphaFoldDB" id="D8QLX8"/>
<keyword evidence="3 5" id="KW-1133">Transmembrane helix</keyword>
<evidence type="ECO:0000256" key="1">
    <source>
        <dbReference type="ARBA" id="ARBA00004141"/>
    </source>
</evidence>
<dbReference type="KEGG" id="scm:SCHCO_02642214"/>
<dbReference type="OMA" id="PFGKNAC"/>
<dbReference type="Gene3D" id="1.10.357.140">
    <property type="entry name" value="UbiA prenyltransferase"/>
    <property type="match status" value="1"/>
</dbReference>
<reference evidence="6 7" key="1">
    <citation type="journal article" date="2010" name="Nat. Biotechnol.">
        <title>Genome sequence of the model mushroom Schizophyllum commune.</title>
        <authorList>
            <person name="Ohm R.A."/>
            <person name="de Jong J.F."/>
            <person name="Lugones L.G."/>
            <person name="Aerts A."/>
            <person name="Kothe E."/>
            <person name="Stajich J.E."/>
            <person name="de Vries R.P."/>
            <person name="Record E."/>
            <person name="Levasseur A."/>
            <person name="Baker S.E."/>
            <person name="Bartholomew K.A."/>
            <person name="Coutinho P.M."/>
            <person name="Erdmann S."/>
            <person name="Fowler T.J."/>
            <person name="Gathman A.C."/>
            <person name="Lombard V."/>
            <person name="Henrissat B."/>
            <person name="Knabe N."/>
            <person name="Kuees U."/>
            <person name="Lilly W.W."/>
            <person name="Lindquist E."/>
            <person name="Lucas S."/>
            <person name="Magnuson J.K."/>
            <person name="Piumi F."/>
            <person name="Raudaskoski M."/>
            <person name="Salamov A."/>
            <person name="Schmutz J."/>
            <person name="Schwarze F.W.M.R."/>
            <person name="vanKuyk P.A."/>
            <person name="Horton J.S."/>
            <person name="Grigoriev I.V."/>
            <person name="Woesten H.A.B."/>
        </authorList>
    </citation>
    <scope>NUCLEOTIDE SEQUENCE [LARGE SCALE GENOMIC DNA]</scope>
    <source>
        <strain evidence="7">H4-8 / FGSC 9210</strain>
    </source>
</reference>
<feature type="transmembrane region" description="Helical" evidence="5">
    <location>
        <begin position="95"/>
        <end position="124"/>
    </location>
</feature>
<dbReference type="InterPro" id="IPR044878">
    <property type="entry name" value="UbiA_sf"/>
</dbReference>
<evidence type="ECO:0000256" key="5">
    <source>
        <dbReference type="SAM" id="Phobius"/>
    </source>
</evidence>
<name>D8QLX8_SCHCM</name>
<gene>
    <name evidence="6" type="ORF">SCHCODRAFT_238827</name>
</gene>
<keyword evidence="7" id="KW-1185">Reference proteome</keyword>
<dbReference type="RefSeq" id="XP_003026089.1">
    <property type="nucleotide sequence ID" value="XM_003026043.1"/>
</dbReference>
<proteinExistence type="predicted"/>
<evidence type="ECO:0008006" key="8">
    <source>
        <dbReference type="Google" id="ProtNLM"/>
    </source>
</evidence>
<dbReference type="Proteomes" id="UP000007431">
    <property type="component" value="Unassembled WGS sequence"/>
</dbReference>
<evidence type="ECO:0000313" key="6">
    <source>
        <dbReference type="EMBL" id="EFI91186.1"/>
    </source>
</evidence>
<dbReference type="OrthoDB" id="434972at2759"/>
<organism evidence="7">
    <name type="scientific">Schizophyllum commune (strain H4-8 / FGSC 9210)</name>
    <name type="common">Split gill fungus</name>
    <dbReference type="NCBI Taxonomy" id="578458"/>
    <lineage>
        <taxon>Eukaryota</taxon>
        <taxon>Fungi</taxon>
        <taxon>Dikarya</taxon>
        <taxon>Basidiomycota</taxon>
        <taxon>Agaricomycotina</taxon>
        <taxon>Agaricomycetes</taxon>
        <taxon>Agaricomycetidae</taxon>
        <taxon>Agaricales</taxon>
        <taxon>Schizophyllaceae</taxon>
        <taxon>Schizophyllum</taxon>
    </lineage>
</organism>
<dbReference type="InterPro" id="IPR050475">
    <property type="entry name" value="Prenyltransferase_related"/>
</dbReference>
<evidence type="ECO:0000313" key="7">
    <source>
        <dbReference type="Proteomes" id="UP000007431"/>
    </source>
</evidence>
<dbReference type="PANTHER" id="PTHR42723">
    <property type="entry name" value="CHLOROPHYLL SYNTHASE"/>
    <property type="match status" value="1"/>
</dbReference>